<dbReference type="PANTHER" id="PTHR10292">
    <property type="entry name" value="CLATHRIN HEAVY CHAIN RELATED"/>
    <property type="match status" value="1"/>
</dbReference>
<dbReference type="GO" id="GO:0032051">
    <property type="term" value="F:clathrin light chain binding"/>
    <property type="evidence" value="ECO:0007669"/>
    <property type="project" value="TreeGrafter"/>
</dbReference>
<dbReference type="EMBL" id="ASPP01001890">
    <property type="protein sequence ID" value="ETO35177.1"/>
    <property type="molecule type" value="Genomic_DNA"/>
</dbReference>
<reference evidence="1 2" key="1">
    <citation type="journal article" date="2013" name="Curr. Biol.">
        <title>The Genome of the Foraminiferan Reticulomyxa filosa.</title>
        <authorList>
            <person name="Glockner G."/>
            <person name="Hulsmann N."/>
            <person name="Schleicher M."/>
            <person name="Noegel A.A."/>
            <person name="Eichinger L."/>
            <person name="Gallinger C."/>
            <person name="Pawlowski J."/>
            <person name="Sierra R."/>
            <person name="Euteneuer U."/>
            <person name="Pillet L."/>
            <person name="Moustafa A."/>
            <person name="Platzer M."/>
            <person name="Groth M."/>
            <person name="Szafranski K."/>
            <person name="Schliwa M."/>
        </authorList>
    </citation>
    <scope>NUCLEOTIDE SEQUENCE [LARGE SCALE GENOMIC DNA]</scope>
</reference>
<dbReference type="AlphaFoldDB" id="X6PBY3"/>
<evidence type="ECO:0000313" key="2">
    <source>
        <dbReference type="Proteomes" id="UP000023152"/>
    </source>
</evidence>
<dbReference type="Proteomes" id="UP000023152">
    <property type="component" value="Unassembled WGS sequence"/>
</dbReference>
<dbReference type="InterPro" id="IPR016024">
    <property type="entry name" value="ARM-type_fold"/>
</dbReference>
<accession>X6PBY3</accession>
<keyword evidence="2" id="KW-1185">Reference proteome</keyword>
<proteinExistence type="predicted"/>
<name>X6PBY3_RETFI</name>
<dbReference type="SUPFAM" id="SSF48371">
    <property type="entry name" value="ARM repeat"/>
    <property type="match status" value="1"/>
</dbReference>
<dbReference type="GO" id="GO:0006898">
    <property type="term" value="P:receptor-mediated endocytosis"/>
    <property type="evidence" value="ECO:0007669"/>
    <property type="project" value="TreeGrafter"/>
</dbReference>
<organism evidence="1 2">
    <name type="scientific">Reticulomyxa filosa</name>
    <dbReference type="NCBI Taxonomy" id="46433"/>
    <lineage>
        <taxon>Eukaryota</taxon>
        <taxon>Sar</taxon>
        <taxon>Rhizaria</taxon>
        <taxon>Retaria</taxon>
        <taxon>Foraminifera</taxon>
        <taxon>Monothalamids</taxon>
        <taxon>Reticulomyxidae</taxon>
        <taxon>Reticulomyxa</taxon>
    </lineage>
</organism>
<dbReference type="OrthoDB" id="2113814at2759"/>
<dbReference type="GO" id="GO:0071439">
    <property type="term" value="C:clathrin complex"/>
    <property type="evidence" value="ECO:0007669"/>
    <property type="project" value="TreeGrafter"/>
</dbReference>
<evidence type="ECO:0000313" key="1">
    <source>
        <dbReference type="EMBL" id="ETO35177.1"/>
    </source>
</evidence>
<sequence length="154" mass="18233">MKKRNGNKKAKGKNVQEQHKISKNIQLCITCIWKETVFLYIYYDHDLLTRCEHKQFKSIIVRKTNTKVFYRAINFYLREHPLFLSDLLDELSGRLCHKRVVQTIDMDGKLPLIITYLQHFQFGPIWMHIHNFLKGQFCGRVLKKKGVSGCAFSN</sequence>
<dbReference type="Gene3D" id="1.25.40.10">
    <property type="entry name" value="Tetratricopeptide repeat domain"/>
    <property type="match status" value="1"/>
</dbReference>
<gene>
    <name evidence="1" type="ORF">RFI_01897</name>
</gene>
<dbReference type="PANTHER" id="PTHR10292:SF1">
    <property type="entry name" value="CLATHRIN HEAVY CHAIN"/>
    <property type="match status" value="1"/>
</dbReference>
<protein>
    <submittedName>
        <fullName evidence="1">Clathrin heavy chain</fullName>
    </submittedName>
</protein>
<comment type="caution">
    <text evidence="1">The sequence shown here is derived from an EMBL/GenBank/DDBJ whole genome shotgun (WGS) entry which is preliminary data.</text>
</comment>
<dbReference type="InterPro" id="IPR011990">
    <property type="entry name" value="TPR-like_helical_dom_sf"/>
</dbReference>